<evidence type="ECO:0000259" key="1">
    <source>
        <dbReference type="Pfam" id="PF07705"/>
    </source>
</evidence>
<accession>A0A166DTN2</accession>
<dbReference type="InterPro" id="IPR011635">
    <property type="entry name" value="CARDB"/>
</dbReference>
<dbReference type="PATRIC" id="fig|47311.3.peg.1277"/>
<organism evidence="2 3">
    <name type="scientific">Methanobrevibacter cuticularis</name>
    <dbReference type="NCBI Taxonomy" id="47311"/>
    <lineage>
        <taxon>Archaea</taxon>
        <taxon>Methanobacteriati</taxon>
        <taxon>Methanobacteriota</taxon>
        <taxon>Methanomada group</taxon>
        <taxon>Methanobacteria</taxon>
        <taxon>Methanobacteriales</taxon>
        <taxon>Methanobacteriaceae</taxon>
        <taxon>Methanobrevibacter</taxon>
    </lineage>
</organism>
<gene>
    <name evidence="2" type="ORF">MBCUT_11640</name>
</gene>
<proteinExistence type="predicted"/>
<protein>
    <recommendedName>
        <fullName evidence="1">CARDB domain-containing protein</fullName>
    </recommendedName>
</protein>
<evidence type="ECO:0000313" key="3">
    <source>
        <dbReference type="Proteomes" id="UP000077275"/>
    </source>
</evidence>
<dbReference type="EMBL" id="LWMW01000103">
    <property type="protein sequence ID" value="KZX15941.1"/>
    <property type="molecule type" value="Genomic_DNA"/>
</dbReference>
<feature type="domain" description="CARDB" evidence="1">
    <location>
        <begin position="128"/>
        <end position="215"/>
    </location>
</feature>
<dbReference type="InterPro" id="IPR013783">
    <property type="entry name" value="Ig-like_fold"/>
</dbReference>
<reference evidence="2 3" key="1">
    <citation type="submission" date="2016-04" db="EMBL/GenBank/DDBJ databases">
        <title>Genome sequence of Methanobrevibacter cuticularis DSM 11139.</title>
        <authorList>
            <person name="Poehlein A."/>
            <person name="Seedorf H."/>
            <person name="Daniel R."/>
        </authorList>
    </citation>
    <scope>NUCLEOTIDE SEQUENCE [LARGE SCALE GENOMIC DNA]</scope>
    <source>
        <strain evidence="2 3">DSM 11139</strain>
    </source>
</reference>
<dbReference type="Pfam" id="PF07705">
    <property type="entry name" value="CARDB"/>
    <property type="match status" value="1"/>
</dbReference>
<comment type="caution">
    <text evidence="2">The sequence shown here is derived from an EMBL/GenBank/DDBJ whole genome shotgun (WGS) entry which is preliminary data.</text>
</comment>
<dbReference type="Gene3D" id="2.60.40.10">
    <property type="entry name" value="Immunoglobulins"/>
    <property type="match status" value="1"/>
</dbReference>
<dbReference type="Proteomes" id="UP000077275">
    <property type="component" value="Unassembled WGS sequence"/>
</dbReference>
<name>A0A166DTN2_9EURY</name>
<dbReference type="STRING" id="47311.MBCUT_11640"/>
<sequence>MKNLRKYLLVIFIIGVLFLSVNYSSALTHQKKNAEFSYSTKNKAYNIYYNDVAGFILTKNYKQISFVKITDIEGNSKTLKNKIHFKNNKTIFGYTADINFNKNDLKLNKIRKIEVSFVRQPNLRISKIVKKSNFFYITVKNSGDFKAESNYLGVYVQKSYFDKQKFVKKIRIPALKPGQSKKIKFSMNKKYKKYLKKASVDYKKRINEIYKYNNSRLFF</sequence>
<dbReference type="AlphaFoldDB" id="A0A166DTN2"/>
<evidence type="ECO:0000313" key="2">
    <source>
        <dbReference type="EMBL" id="KZX15941.1"/>
    </source>
</evidence>
<keyword evidence="3" id="KW-1185">Reference proteome</keyword>